<feature type="transmembrane region" description="Helical" evidence="1">
    <location>
        <begin position="29"/>
        <end position="50"/>
    </location>
</feature>
<comment type="caution">
    <text evidence="2">The sequence shown here is derived from an EMBL/GenBank/DDBJ whole genome shotgun (WGS) entry which is preliminary data.</text>
</comment>
<protein>
    <recommendedName>
        <fullName evidence="4">Transmembrane protein</fullName>
    </recommendedName>
</protein>
<evidence type="ECO:0000313" key="3">
    <source>
        <dbReference type="Proteomes" id="UP000221165"/>
    </source>
</evidence>
<evidence type="ECO:0008006" key="4">
    <source>
        <dbReference type="Google" id="ProtNLM"/>
    </source>
</evidence>
<dbReference type="AlphaFoldDB" id="A0A2C6KH66"/>
<keyword evidence="1" id="KW-0812">Transmembrane</keyword>
<dbReference type="VEuPathDB" id="ToxoDB:CSUI_010460"/>
<organism evidence="2 3">
    <name type="scientific">Cystoisospora suis</name>
    <dbReference type="NCBI Taxonomy" id="483139"/>
    <lineage>
        <taxon>Eukaryota</taxon>
        <taxon>Sar</taxon>
        <taxon>Alveolata</taxon>
        <taxon>Apicomplexa</taxon>
        <taxon>Conoidasida</taxon>
        <taxon>Coccidia</taxon>
        <taxon>Eucoccidiorida</taxon>
        <taxon>Eimeriorina</taxon>
        <taxon>Sarcocystidae</taxon>
        <taxon>Cystoisospora</taxon>
    </lineage>
</organism>
<keyword evidence="1" id="KW-0472">Membrane</keyword>
<reference evidence="2 3" key="1">
    <citation type="journal article" date="2017" name="Int. J. Parasitol.">
        <title>The genome of the protozoan parasite Cystoisospora suis and a reverse vaccinology approach to identify vaccine candidates.</title>
        <authorList>
            <person name="Palmieri N."/>
            <person name="Shrestha A."/>
            <person name="Ruttkowski B."/>
            <person name="Beck T."/>
            <person name="Vogl C."/>
            <person name="Tomley F."/>
            <person name="Blake D.P."/>
            <person name="Joachim A."/>
        </authorList>
    </citation>
    <scope>NUCLEOTIDE SEQUENCE [LARGE SCALE GENOMIC DNA]</scope>
    <source>
        <strain evidence="2 3">Wien I</strain>
    </source>
</reference>
<dbReference type="Proteomes" id="UP000221165">
    <property type="component" value="Unassembled WGS sequence"/>
</dbReference>
<gene>
    <name evidence="2" type="ORF">CSUI_010460</name>
</gene>
<name>A0A2C6KH66_9APIC</name>
<dbReference type="EMBL" id="MIGC01007475">
    <property type="protein sequence ID" value="PHJ15733.1"/>
    <property type="molecule type" value="Genomic_DNA"/>
</dbReference>
<dbReference type="GeneID" id="94433774"/>
<keyword evidence="1" id="KW-1133">Transmembrane helix</keyword>
<sequence>MILMYRDALLSNRFFSRFLSLRYARLSCFFYFFFFFLSFFVSLSLCVCSASKKGEKKRIRSLPLLFSQISVISEIGNNRRL</sequence>
<evidence type="ECO:0000313" key="2">
    <source>
        <dbReference type="EMBL" id="PHJ15733.1"/>
    </source>
</evidence>
<accession>A0A2C6KH66</accession>
<keyword evidence="3" id="KW-1185">Reference proteome</keyword>
<proteinExistence type="predicted"/>
<evidence type="ECO:0000256" key="1">
    <source>
        <dbReference type="SAM" id="Phobius"/>
    </source>
</evidence>
<dbReference type="RefSeq" id="XP_067917465.1">
    <property type="nucleotide sequence ID" value="XM_068070563.1"/>
</dbReference>